<gene>
    <name evidence="1" type="ORF">IPP15_17760</name>
</gene>
<evidence type="ECO:0000313" key="2">
    <source>
        <dbReference type="Proteomes" id="UP000808337"/>
    </source>
</evidence>
<proteinExistence type="predicted"/>
<dbReference type="EMBL" id="JADKGY010000029">
    <property type="protein sequence ID" value="MBK9984187.1"/>
    <property type="molecule type" value="Genomic_DNA"/>
</dbReference>
<comment type="caution">
    <text evidence="1">The sequence shown here is derived from an EMBL/GenBank/DDBJ whole genome shotgun (WGS) entry which is preliminary data.</text>
</comment>
<protein>
    <submittedName>
        <fullName evidence="1">Uncharacterized protein</fullName>
    </submittedName>
</protein>
<dbReference type="Proteomes" id="UP000808337">
    <property type="component" value="Unassembled WGS sequence"/>
</dbReference>
<sequence length="200" mass="22110">MKYLKIFILLYTCIQLSSCSSKNDATQKMAEGSTAMPAQTSKAELAGNGALNKSVFLKAITSLKSGEALDTIQMKNILTPKLMDLDRTSFSGRKVKQKDNMVSTTEASYKTNGKLLYITITDAGKDSIYLLTLAPWSAMQFENMRNDGFEKSIIQDGNKIDEKYNSASHTANLSVIYNGRILVDLMGTNCSLEELYTIIK</sequence>
<dbReference type="AlphaFoldDB" id="A0A9D7SYB1"/>
<name>A0A9D7SYB1_9BACT</name>
<evidence type="ECO:0000313" key="1">
    <source>
        <dbReference type="EMBL" id="MBK9984187.1"/>
    </source>
</evidence>
<reference evidence="1 2" key="1">
    <citation type="submission" date="2020-10" db="EMBL/GenBank/DDBJ databases">
        <title>Connecting structure to function with the recovery of over 1000 high-quality activated sludge metagenome-assembled genomes encoding full-length rRNA genes using long-read sequencing.</title>
        <authorList>
            <person name="Singleton C.M."/>
            <person name="Petriglieri F."/>
            <person name="Kristensen J.M."/>
            <person name="Kirkegaard R.H."/>
            <person name="Michaelsen T.Y."/>
            <person name="Andersen M.H."/>
            <person name="Karst S.M."/>
            <person name="Dueholm M.S."/>
            <person name="Nielsen P.H."/>
            <person name="Albertsen M."/>
        </authorList>
    </citation>
    <scope>NUCLEOTIDE SEQUENCE [LARGE SCALE GENOMIC DNA]</scope>
    <source>
        <strain evidence="1">Ribe_18-Q3-R11-54_MAXAC.273</strain>
    </source>
</reference>
<accession>A0A9D7SYB1</accession>
<organism evidence="1 2">
    <name type="scientific">Candidatus Opimibacter skivensis</name>
    <dbReference type="NCBI Taxonomy" id="2982028"/>
    <lineage>
        <taxon>Bacteria</taxon>
        <taxon>Pseudomonadati</taxon>
        <taxon>Bacteroidota</taxon>
        <taxon>Saprospiria</taxon>
        <taxon>Saprospirales</taxon>
        <taxon>Saprospiraceae</taxon>
        <taxon>Candidatus Opimibacter</taxon>
    </lineage>
</organism>